<comment type="caution">
    <text evidence="11">The sequence shown here is derived from an EMBL/GenBank/DDBJ whole genome shotgun (WGS) entry which is preliminary data.</text>
</comment>
<evidence type="ECO:0000313" key="12">
    <source>
        <dbReference type="Proteomes" id="UP000078046"/>
    </source>
</evidence>
<evidence type="ECO:0000256" key="5">
    <source>
        <dbReference type="ARBA" id="ARBA00023125"/>
    </source>
</evidence>
<dbReference type="GO" id="GO:0005634">
    <property type="term" value="C:nucleus"/>
    <property type="evidence" value="ECO:0007669"/>
    <property type="project" value="UniProtKB-SubCell"/>
</dbReference>
<protein>
    <recommendedName>
        <fullName evidence="3">snRNA-activating protein complex subunit 3</fullName>
    </recommendedName>
    <alternativeName>
        <fullName evidence="10">Small nuclear RNA-activating complex polypeptide 3</fullName>
    </alternativeName>
</protein>
<dbReference type="GO" id="GO:0042795">
    <property type="term" value="P:snRNA transcription by RNA polymerase II"/>
    <property type="evidence" value="ECO:0007669"/>
    <property type="project" value="TreeGrafter"/>
</dbReference>
<dbReference type="GO" id="GO:0001046">
    <property type="term" value="F:core promoter sequence-specific DNA binding"/>
    <property type="evidence" value="ECO:0007669"/>
    <property type="project" value="TreeGrafter"/>
</dbReference>
<dbReference type="InterPro" id="IPR022042">
    <property type="entry name" value="snRNA-activating_su3"/>
</dbReference>
<keyword evidence="6" id="KW-0804">Transcription</keyword>
<keyword evidence="12" id="KW-1185">Reference proteome</keyword>
<dbReference type="GO" id="GO:0001006">
    <property type="term" value="F:RNA polymerase III type 3 promoter sequence-specific DNA binding"/>
    <property type="evidence" value="ECO:0007669"/>
    <property type="project" value="TreeGrafter"/>
</dbReference>
<sequence length="377" mass="44310">MKNLDIDQIKKVWIENLIKLPSSVHDGFTVFFKTMMNENVQFNLNEDIVHKENLKHLPSSKMTDQELIKYCQSMESLTRLIDENHEKSIFSKCDSIFFFDNNFSNIVCDPCLSKNQMICNFKTTIQVPEKKNYIDRIDNLIYTIVLYSPFMHGLCKKISQIIDVHSDNLISDVVDNFFCFYDGINDKNIINNTIDEIQDAIPNTSKPSILFMGEYTFVDTRSRKEQDEYLDVINFIKLNKENYDGNYLSMESTKMSDLNFKMGKFYSYYHQCTCEHPFVIKSVRIANQHDSVKPENYPNITYFYSIKRNKCQICREKSIQIILKNHSLLPITLCYCCCDCFQDLKNCSKTKMSAFQCWDECSYTDSVKKTIYSFSNL</sequence>
<evidence type="ECO:0000256" key="3">
    <source>
        <dbReference type="ARBA" id="ARBA00013634"/>
    </source>
</evidence>
<dbReference type="Pfam" id="PF12251">
    <property type="entry name" value="SNAPC3"/>
    <property type="match status" value="1"/>
</dbReference>
<evidence type="ECO:0000313" key="11">
    <source>
        <dbReference type="EMBL" id="OAF67474.1"/>
    </source>
</evidence>
<evidence type="ECO:0000256" key="10">
    <source>
        <dbReference type="ARBA" id="ARBA00029606"/>
    </source>
</evidence>
<accession>A0A177B220</accession>
<dbReference type="PANTHER" id="PTHR13421">
    <property type="entry name" value="SNRNA-ACTIVATING PROTEIN COMPLEX SUBUNIT 3"/>
    <property type="match status" value="1"/>
</dbReference>
<keyword evidence="4" id="KW-0805">Transcription regulation</keyword>
<gene>
    <name evidence="11" type="ORF">A3Q56_04794</name>
</gene>
<dbReference type="PANTHER" id="PTHR13421:SF16">
    <property type="entry name" value="SNRNA-ACTIVATING PROTEIN COMPLEX SUBUNIT 3"/>
    <property type="match status" value="1"/>
</dbReference>
<evidence type="ECO:0000256" key="7">
    <source>
        <dbReference type="ARBA" id="ARBA00023242"/>
    </source>
</evidence>
<keyword evidence="5" id="KW-0238">DNA-binding</keyword>
<comment type="similarity">
    <text evidence="2">Belongs to the SNAPC3/SRD2 family.</text>
</comment>
<organism evidence="11 12">
    <name type="scientific">Intoshia linei</name>
    <dbReference type="NCBI Taxonomy" id="1819745"/>
    <lineage>
        <taxon>Eukaryota</taxon>
        <taxon>Metazoa</taxon>
        <taxon>Spiralia</taxon>
        <taxon>Lophotrochozoa</taxon>
        <taxon>Mesozoa</taxon>
        <taxon>Orthonectida</taxon>
        <taxon>Rhopaluridae</taxon>
        <taxon>Intoshia</taxon>
    </lineage>
</organism>
<dbReference type="Proteomes" id="UP000078046">
    <property type="component" value="Unassembled WGS sequence"/>
</dbReference>
<evidence type="ECO:0000256" key="8">
    <source>
        <dbReference type="ARBA" id="ARBA00025193"/>
    </source>
</evidence>
<dbReference type="GO" id="GO:0000978">
    <property type="term" value="F:RNA polymerase II cis-regulatory region sequence-specific DNA binding"/>
    <property type="evidence" value="ECO:0007669"/>
    <property type="project" value="TreeGrafter"/>
</dbReference>
<comment type="function">
    <text evidence="8">Part of the SNAPc complex required for the transcription of both RNA polymerase II and III small-nuclear RNA genes. Binds to the proximal sequence element (PSE), a non-TATA-box basal promoter element common to these 2 types of genes. Recruits TBP and BRF2 to the U6 snRNA TATA box.</text>
</comment>
<dbReference type="GO" id="GO:0019185">
    <property type="term" value="C:snRNA-activating protein complex"/>
    <property type="evidence" value="ECO:0007669"/>
    <property type="project" value="TreeGrafter"/>
</dbReference>
<evidence type="ECO:0000256" key="1">
    <source>
        <dbReference type="ARBA" id="ARBA00004123"/>
    </source>
</evidence>
<evidence type="ECO:0000256" key="6">
    <source>
        <dbReference type="ARBA" id="ARBA00023163"/>
    </source>
</evidence>
<dbReference type="OrthoDB" id="46583at2759"/>
<evidence type="ECO:0000256" key="9">
    <source>
        <dbReference type="ARBA" id="ARBA00025958"/>
    </source>
</evidence>
<evidence type="ECO:0000256" key="4">
    <source>
        <dbReference type="ARBA" id="ARBA00023015"/>
    </source>
</evidence>
<name>A0A177B220_9BILA</name>
<comment type="subcellular location">
    <subcellularLocation>
        <location evidence="1">Nucleus</location>
    </subcellularLocation>
</comment>
<proteinExistence type="inferred from homology"/>
<dbReference type="EMBL" id="LWCA01000651">
    <property type="protein sequence ID" value="OAF67474.1"/>
    <property type="molecule type" value="Genomic_DNA"/>
</dbReference>
<dbReference type="AlphaFoldDB" id="A0A177B220"/>
<comment type="subunit">
    <text evidence="9">Part of the SNAPc complex composed of 5 subunits: SNAPC1, SNAPC2, SNAPC3, SNAPC4 and SNAPC5. SNAPC3 interacts with SNAPC1.</text>
</comment>
<evidence type="ECO:0000256" key="2">
    <source>
        <dbReference type="ARBA" id="ARBA00010410"/>
    </source>
</evidence>
<reference evidence="11 12" key="1">
    <citation type="submission" date="2016-04" db="EMBL/GenBank/DDBJ databases">
        <title>The genome of Intoshia linei affirms orthonectids as highly simplified spiralians.</title>
        <authorList>
            <person name="Mikhailov K.V."/>
            <person name="Slusarev G.S."/>
            <person name="Nikitin M.A."/>
            <person name="Logacheva M.D."/>
            <person name="Penin A."/>
            <person name="Aleoshin V."/>
            <person name="Panchin Y.V."/>
        </authorList>
    </citation>
    <scope>NUCLEOTIDE SEQUENCE [LARGE SCALE GENOMIC DNA]</scope>
    <source>
        <strain evidence="11">Intl2013</strain>
        <tissue evidence="11">Whole animal</tissue>
    </source>
</reference>
<dbReference type="GO" id="GO:0042796">
    <property type="term" value="P:snRNA transcription by RNA polymerase III"/>
    <property type="evidence" value="ECO:0007669"/>
    <property type="project" value="TreeGrafter"/>
</dbReference>
<keyword evidence="7" id="KW-0539">Nucleus</keyword>
<dbReference type="GO" id="GO:0003681">
    <property type="term" value="F:bent DNA binding"/>
    <property type="evidence" value="ECO:0007669"/>
    <property type="project" value="TreeGrafter"/>
</dbReference>